<accession>A0AAU7VM66</accession>
<protein>
    <submittedName>
        <fullName evidence="1">DUF429 domain-containing protein</fullName>
    </submittedName>
</protein>
<dbReference type="Pfam" id="PF04250">
    <property type="entry name" value="DUF429"/>
    <property type="match status" value="1"/>
</dbReference>
<gene>
    <name evidence="1" type="ORF">PRVXT_000259</name>
</gene>
<proteinExistence type="predicted"/>
<sequence length="127" mass="13919">MKIIGIDCATKSQKTGLALGHYENGTLTLKDATLGFTKTPIAQTIYKWINPDDKVLLAVDAPLGWPQNLGSTLTEHIAGEPLESDSNNLFRRETDKFIKRNVNKQPLDVGADRIARTAHSALAIMMS</sequence>
<reference evidence="1" key="1">
    <citation type="journal article" date="2013" name="Extremophiles">
        <title>Proteinivorax tanatarense gen. nov., sp. nov., an anaerobic, haloalkaliphilic, proteolytic bacterium isolated from a decaying algal bloom, and proposal of Proteinivoraceae fam. nov.</title>
        <authorList>
            <person name="Kevbrin V."/>
            <person name="Boltyanskaya Y."/>
            <person name="Zhilina T."/>
            <person name="Kolganova T."/>
            <person name="Lavrentjeva E."/>
            <person name="Kuznetsov B."/>
        </authorList>
    </citation>
    <scope>NUCLEOTIDE SEQUENCE</scope>
    <source>
        <strain evidence="1">Z-910T</strain>
    </source>
</reference>
<dbReference type="InterPro" id="IPR007362">
    <property type="entry name" value="DUF429"/>
</dbReference>
<dbReference type="RefSeq" id="WP_350343898.1">
    <property type="nucleotide sequence ID" value="NZ_CP158367.1"/>
</dbReference>
<dbReference type="EMBL" id="CP158367">
    <property type="protein sequence ID" value="XBX75153.1"/>
    <property type="molecule type" value="Genomic_DNA"/>
</dbReference>
<evidence type="ECO:0000313" key="1">
    <source>
        <dbReference type="EMBL" id="XBX75153.1"/>
    </source>
</evidence>
<organism evidence="1">
    <name type="scientific">Proteinivorax tanatarense</name>
    <dbReference type="NCBI Taxonomy" id="1260629"/>
    <lineage>
        <taxon>Bacteria</taxon>
        <taxon>Bacillati</taxon>
        <taxon>Bacillota</taxon>
        <taxon>Clostridia</taxon>
        <taxon>Eubacteriales</taxon>
        <taxon>Proteinivoracaceae</taxon>
        <taxon>Proteinivorax</taxon>
    </lineage>
</organism>
<name>A0AAU7VM66_9FIRM</name>
<reference evidence="1" key="2">
    <citation type="submission" date="2024-06" db="EMBL/GenBank/DDBJ databases">
        <authorList>
            <person name="Petrova K.O."/>
            <person name="Toshchakov S.V."/>
            <person name="Boltjanskaja Y.V."/>
            <person name="Kevbrin V."/>
        </authorList>
    </citation>
    <scope>NUCLEOTIDE SEQUENCE</scope>
    <source>
        <strain evidence="1">Z-910T</strain>
    </source>
</reference>
<dbReference type="AlphaFoldDB" id="A0AAU7VM66"/>